<keyword evidence="1" id="KW-0175">Coiled coil</keyword>
<keyword evidence="2" id="KW-0472">Membrane</keyword>
<dbReference type="RefSeq" id="WP_189088567.1">
    <property type="nucleotide sequence ID" value="NZ_BMQL01000004.1"/>
</dbReference>
<gene>
    <name evidence="3" type="ORF">GCM10008957_11490</name>
</gene>
<protein>
    <submittedName>
        <fullName evidence="3">Uncharacterized protein</fullName>
    </submittedName>
</protein>
<reference evidence="3" key="2">
    <citation type="submission" date="2020-09" db="EMBL/GenBank/DDBJ databases">
        <authorList>
            <person name="Sun Q."/>
            <person name="Ohkuma M."/>
        </authorList>
    </citation>
    <scope>NUCLEOTIDE SEQUENCE</scope>
    <source>
        <strain evidence="3">JCM 31311</strain>
    </source>
</reference>
<dbReference type="AlphaFoldDB" id="A0A918F4K7"/>
<evidence type="ECO:0000256" key="1">
    <source>
        <dbReference type="SAM" id="Coils"/>
    </source>
</evidence>
<dbReference type="Proteomes" id="UP000603865">
    <property type="component" value="Unassembled WGS sequence"/>
</dbReference>
<evidence type="ECO:0000313" key="4">
    <source>
        <dbReference type="Proteomes" id="UP000603865"/>
    </source>
</evidence>
<accession>A0A918F4K7</accession>
<keyword evidence="2" id="KW-0812">Transmembrane</keyword>
<keyword evidence="4" id="KW-1185">Reference proteome</keyword>
<organism evidence="3 4">
    <name type="scientific">Deinococcus ruber</name>
    <dbReference type="NCBI Taxonomy" id="1848197"/>
    <lineage>
        <taxon>Bacteria</taxon>
        <taxon>Thermotogati</taxon>
        <taxon>Deinococcota</taxon>
        <taxon>Deinococci</taxon>
        <taxon>Deinococcales</taxon>
        <taxon>Deinococcaceae</taxon>
        <taxon>Deinococcus</taxon>
    </lineage>
</organism>
<feature type="transmembrane region" description="Helical" evidence="2">
    <location>
        <begin position="6"/>
        <end position="25"/>
    </location>
</feature>
<proteinExistence type="predicted"/>
<name>A0A918F4K7_9DEIO</name>
<evidence type="ECO:0000313" key="3">
    <source>
        <dbReference type="EMBL" id="GGR00396.1"/>
    </source>
</evidence>
<reference evidence="3" key="1">
    <citation type="journal article" date="2014" name="Int. J. Syst. Evol. Microbiol.">
        <title>Complete genome sequence of Corynebacterium casei LMG S-19264T (=DSM 44701T), isolated from a smear-ripened cheese.</title>
        <authorList>
            <consortium name="US DOE Joint Genome Institute (JGI-PGF)"/>
            <person name="Walter F."/>
            <person name="Albersmeier A."/>
            <person name="Kalinowski J."/>
            <person name="Ruckert C."/>
        </authorList>
    </citation>
    <scope>NUCLEOTIDE SEQUENCE</scope>
    <source>
        <strain evidence="3">JCM 31311</strain>
    </source>
</reference>
<evidence type="ECO:0000256" key="2">
    <source>
        <dbReference type="SAM" id="Phobius"/>
    </source>
</evidence>
<keyword evidence="2" id="KW-1133">Transmembrane helix</keyword>
<sequence>MALDLASIAVGLGTAALTALGLFFAPKYKRDESKIQAEIERAKLLQTAEDNFQTRVFTALEKSEAKIDQLNERINAQALEIAKLTGKVQTLEYSESALKLENARLLSENTHLKQKVEELDDENILQSQKIAELNGRLAALTPTPGGTP</sequence>
<feature type="coiled-coil region" evidence="1">
    <location>
        <begin position="60"/>
        <end position="136"/>
    </location>
</feature>
<dbReference type="EMBL" id="BMQL01000004">
    <property type="protein sequence ID" value="GGR00396.1"/>
    <property type="molecule type" value="Genomic_DNA"/>
</dbReference>
<comment type="caution">
    <text evidence="3">The sequence shown here is derived from an EMBL/GenBank/DDBJ whole genome shotgun (WGS) entry which is preliminary data.</text>
</comment>